<comment type="caution">
    <text evidence="11">The sequence shown here is derived from an EMBL/GenBank/DDBJ whole genome shotgun (WGS) entry which is preliminary data.</text>
</comment>
<dbReference type="GO" id="GO:0000395">
    <property type="term" value="P:mRNA 5'-splice site recognition"/>
    <property type="evidence" value="ECO:0007669"/>
    <property type="project" value="TreeGrafter"/>
</dbReference>
<dbReference type="GO" id="GO:0071004">
    <property type="term" value="C:U2-type prespliceosome"/>
    <property type="evidence" value="ECO:0007669"/>
    <property type="project" value="TreeGrafter"/>
</dbReference>
<keyword evidence="3" id="KW-0507">mRNA processing</keyword>
<dbReference type="AlphaFoldDB" id="A0A9D3RXM4"/>
<keyword evidence="5" id="KW-0508">mRNA splicing</keyword>
<keyword evidence="4" id="KW-0677">Repeat</keyword>
<evidence type="ECO:0000256" key="4">
    <source>
        <dbReference type="ARBA" id="ARBA00022737"/>
    </source>
</evidence>
<feature type="region of interest" description="Disordered" evidence="10">
    <location>
        <begin position="622"/>
        <end position="643"/>
    </location>
</feature>
<accession>A0A9D3RXM4</accession>
<dbReference type="FunFam" id="1.25.40.10:FF:000063">
    <property type="entry name" value="Pre-mRNA processing factor 39"/>
    <property type="match status" value="1"/>
</dbReference>
<protein>
    <recommendedName>
        <fullName evidence="8">Pre-mRNA-processing factor 39</fullName>
    </recommendedName>
    <alternativeName>
        <fullName evidence="9">PRP39 homolog</fullName>
    </alternativeName>
</protein>
<comment type="subcellular location">
    <subcellularLocation>
        <location evidence="2">Nucleus</location>
    </subcellularLocation>
</comment>
<keyword evidence="12" id="KW-1185">Reference proteome</keyword>
<evidence type="ECO:0000256" key="7">
    <source>
        <dbReference type="ARBA" id="ARBA00038019"/>
    </source>
</evidence>
<dbReference type="Pfam" id="PF23241">
    <property type="entry name" value="HAT_PRP39_C"/>
    <property type="match status" value="2"/>
</dbReference>
<evidence type="ECO:0000256" key="1">
    <source>
        <dbReference type="ARBA" id="ARBA00003777"/>
    </source>
</evidence>
<organism evidence="11 12">
    <name type="scientific">Anguilla anguilla</name>
    <name type="common">European freshwater eel</name>
    <name type="synonym">Muraena anguilla</name>
    <dbReference type="NCBI Taxonomy" id="7936"/>
    <lineage>
        <taxon>Eukaryota</taxon>
        <taxon>Metazoa</taxon>
        <taxon>Chordata</taxon>
        <taxon>Craniata</taxon>
        <taxon>Vertebrata</taxon>
        <taxon>Euteleostomi</taxon>
        <taxon>Actinopterygii</taxon>
        <taxon>Neopterygii</taxon>
        <taxon>Teleostei</taxon>
        <taxon>Anguilliformes</taxon>
        <taxon>Anguillidae</taxon>
        <taxon>Anguilla</taxon>
    </lineage>
</organism>
<evidence type="ECO:0000313" key="11">
    <source>
        <dbReference type="EMBL" id="KAG5847003.1"/>
    </source>
</evidence>
<evidence type="ECO:0000256" key="5">
    <source>
        <dbReference type="ARBA" id="ARBA00023187"/>
    </source>
</evidence>
<evidence type="ECO:0000256" key="3">
    <source>
        <dbReference type="ARBA" id="ARBA00022664"/>
    </source>
</evidence>
<feature type="region of interest" description="Disordered" evidence="10">
    <location>
        <begin position="390"/>
        <end position="419"/>
    </location>
</feature>
<dbReference type="PANTHER" id="PTHR17204">
    <property type="entry name" value="PRE-MRNA PROCESSING PROTEIN PRP39-RELATED"/>
    <property type="match status" value="1"/>
</dbReference>
<dbReference type="InterPro" id="IPR003107">
    <property type="entry name" value="HAT"/>
</dbReference>
<dbReference type="GO" id="GO:0000243">
    <property type="term" value="C:commitment complex"/>
    <property type="evidence" value="ECO:0007669"/>
    <property type="project" value="TreeGrafter"/>
</dbReference>
<evidence type="ECO:0000256" key="10">
    <source>
        <dbReference type="SAM" id="MobiDB-lite"/>
    </source>
</evidence>
<dbReference type="Proteomes" id="UP001044222">
    <property type="component" value="Chromosome 6"/>
</dbReference>
<feature type="compositionally biased region" description="Basic and acidic residues" evidence="10">
    <location>
        <begin position="974"/>
        <end position="1000"/>
    </location>
</feature>
<dbReference type="GO" id="GO:0030627">
    <property type="term" value="F:pre-mRNA 5'-splice site binding"/>
    <property type="evidence" value="ECO:0007669"/>
    <property type="project" value="TreeGrafter"/>
</dbReference>
<evidence type="ECO:0000256" key="6">
    <source>
        <dbReference type="ARBA" id="ARBA00023242"/>
    </source>
</evidence>
<dbReference type="Gene3D" id="1.25.40.10">
    <property type="entry name" value="Tetratricopeptide repeat domain"/>
    <property type="match status" value="2"/>
</dbReference>
<feature type="region of interest" description="Disordered" evidence="10">
    <location>
        <begin position="974"/>
        <end position="1011"/>
    </location>
</feature>
<dbReference type="Pfam" id="PF23240">
    <property type="entry name" value="HAT_PRP39_N"/>
    <property type="match status" value="1"/>
</dbReference>
<name>A0A9D3RXM4_ANGAN</name>
<evidence type="ECO:0000256" key="2">
    <source>
        <dbReference type="ARBA" id="ARBA00004123"/>
    </source>
</evidence>
<dbReference type="SMART" id="SM00386">
    <property type="entry name" value="HAT"/>
    <property type="match status" value="7"/>
</dbReference>
<reference evidence="11" key="1">
    <citation type="submission" date="2021-01" db="EMBL/GenBank/DDBJ databases">
        <title>A chromosome-scale assembly of European eel, Anguilla anguilla.</title>
        <authorList>
            <person name="Henkel C."/>
            <person name="Jong-Raadsen S.A."/>
            <person name="Dufour S."/>
            <person name="Weltzien F.-A."/>
            <person name="Palstra A.P."/>
            <person name="Pelster B."/>
            <person name="Spaink H.P."/>
            <person name="Van Den Thillart G.E."/>
            <person name="Jansen H."/>
            <person name="Zahm M."/>
            <person name="Klopp C."/>
            <person name="Cedric C."/>
            <person name="Louis A."/>
            <person name="Berthelot C."/>
            <person name="Parey E."/>
            <person name="Roest Crollius H."/>
            <person name="Montfort J."/>
            <person name="Robinson-Rechavi M."/>
            <person name="Bucao C."/>
            <person name="Bouchez O."/>
            <person name="Gislard M."/>
            <person name="Lluch J."/>
            <person name="Milhes M."/>
            <person name="Lampietro C."/>
            <person name="Lopez Roques C."/>
            <person name="Donnadieu C."/>
            <person name="Braasch I."/>
            <person name="Desvignes T."/>
            <person name="Postlethwait J."/>
            <person name="Bobe J."/>
            <person name="Guiguen Y."/>
            <person name="Dirks R."/>
        </authorList>
    </citation>
    <scope>NUCLEOTIDE SEQUENCE</scope>
    <source>
        <strain evidence="11">Tag_6206</strain>
        <tissue evidence="11">Liver</tissue>
    </source>
</reference>
<dbReference type="PANTHER" id="PTHR17204:SF5">
    <property type="entry name" value="PRE-MRNA-PROCESSING FACTOR 39"/>
    <property type="match status" value="1"/>
</dbReference>
<dbReference type="InterPro" id="IPR059164">
    <property type="entry name" value="HAT_PRP39_C"/>
</dbReference>
<dbReference type="EMBL" id="JAFIRN010000006">
    <property type="protein sequence ID" value="KAG5847003.1"/>
    <property type="molecule type" value="Genomic_DNA"/>
</dbReference>
<gene>
    <name evidence="11" type="ORF">ANANG_G00121050</name>
</gene>
<evidence type="ECO:0000256" key="9">
    <source>
        <dbReference type="ARBA" id="ARBA00080852"/>
    </source>
</evidence>
<proteinExistence type="inferred from homology"/>
<evidence type="ECO:0000256" key="8">
    <source>
        <dbReference type="ARBA" id="ARBA00067962"/>
    </source>
</evidence>
<dbReference type="InterPro" id="IPR011990">
    <property type="entry name" value="TPR-like_helical_dom_sf"/>
</dbReference>
<sequence length="1046" mass="119594">MEESEQLFSGVAITGMLDVDPTGTFGALGMDAIGHSFLSDSLISAQDPVLIQGSDAASSPLPETVEALLGQGRDQVRQSEQHDQVQQLDSLVQDPVVHLQPLEQDLLEQSETFKQHLLQFSEPLEQDQVYHSEPIQKDLVEFPDPIEQETEMCPSEPLQQDQDDSVEFADPLEQDEMYQSEPIQKDHVDFPYQIEQNGDMGHYEPLQEDQVEPFPKDQMEDLVGLPEPLSHDQVYHSEPLQQDQEEQLEPLPKDQGGLSEPLRQGQVYHSDPLQQDQLEQSEHIEKDPEECLDMSEQVSAQLVDSPGPGSPTNMELEDASKDGVEEDPATVLEAPFPAEFDQEEQLEPLPKDQGGLSEPLRQDQLEQTEHIEKDPEECLETSVQVSAQLVDSPGPGSPTNMELEDTSKDGVEEDPAPVLEAPFPPEFEKYYKVVEENPEDFTAWTYLLQYVEQENHIGAAQKAFNAFFARYPYCYGYWKKYADMEKRLDSTQMADEVYRCGLQAIPLSVDLWLHFISFLRETADPGDSSTESRIRAAYEHAVLAAGTDFRSDRLWESYINWEAELGNLALVTAIYDRILGIPTQLYSHHFQRFREHVQNNLPKQFLSEEEFLQLRAELANAGGLSGEEATPTDDLPSGTEDLADPAKRVTEIENMRHRVIEARQEVFNHNEHEVSKRWTFEEGIKRPYFHVKALEKTQLSNWKEYLDFEIENGTPERVVVLFERCLIACALYEEFWIKEMACLPADLTAEFANCVASLRPTLQKLIFMYAKYLENYSIEGVRHVYKKACTIHLPKKPTLHLLWAGFEEQQGNIEEARGILKGLEEAVPGLAMVRLRRVSLERRHGNMEEAESLLQDAIRNGKNVGELSFYSIKLARQLLKVQRSLEKARKVLLEAIEKDKMSPKLYLNLLELEYSGDVKQNEKQILSCFDRALNSPLPLESRLAFSQRKVEFLEDFGSDINTLVSAYEEHQKISEAHESTKRKAENGSQEPEQKKARTEDPSMATGQMMPDMQPNHSAYNYNYNWYQQYNYQNPWGYGQYYPPPPT</sequence>
<keyword evidence="6" id="KW-0539">Nucleus</keyword>
<comment type="function">
    <text evidence="1">Involved in pre-mRNA splicing.</text>
</comment>
<dbReference type="FunFam" id="1.25.40.10:FF:000091">
    <property type="entry name" value="Pre-mRNA-processing factor 39"/>
    <property type="match status" value="1"/>
</dbReference>
<evidence type="ECO:0000313" key="12">
    <source>
        <dbReference type="Proteomes" id="UP001044222"/>
    </source>
</evidence>
<dbReference type="SUPFAM" id="SSF48452">
    <property type="entry name" value="TPR-like"/>
    <property type="match status" value="2"/>
</dbReference>
<comment type="similarity">
    <text evidence="7">Belongs to the PRP39 family.</text>
</comment>
<feature type="region of interest" description="Disordered" evidence="10">
    <location>
        <begin position="218"/>
        <end position="358"/>
    </location>
</feature>
<dbReference type="GO" id="GO:0005685">
    <property type="term" value="C:U1 snRNP"/>
    <property type="evidence" value="ECO:0007669"/>
    <property type="project" value="TreeGrafter"/>
</dbReference>